<evidence type="ECO:0000256" key="3">
    <source>
        <dbReference type="ARBA" id="ARBA00022670"/>
    </source>
</evidence>
<keyword evidence="2" id="KW-0963">Cytoplasm</keyword>
<comment type="caution">
    <text evidence="8">The sequence shown here is derived from an EMBL/GenBank/DDBJ whole genome shotgun (WGS) entry which is preliminary data.</text>
</comment>
<dbReference type="PRINTS" id="PR00127">
    <property type="entry name" value="CLPPROTEASEP"/>
</dbReference>
<dbReference type="InterPro" id="IPR023562">
    <property type="entry name" value="ClpP/TepA"/>
</dbReference>
<dbReference type="EMBL" id="BAAAAF010000008">
    <property type="protein sequence ID" value="GAA0036215.1"/>
    <property type="molecule type" value="Genomic_DNA"/>
</dbReference>
<dbReference type="InterPro" id="IPR001907">
    <property type="entry name" value="ClpP"/>
</dbReference>
<name>A0ABN0SPX0_9MICO</name>
<dbReference type="CDD" id="cd07017">
    <property type="entry name" value="S14_ClpP_2"/>
    <property type="match status" value="1"/>
</dbReference>
<accession>A0ABN0SPX0</accession>
<protein>
    <recommendedName>
        <fullName evidence="6">ATP-dependent Clp protease proteolytic subunit</fullName>
    </recommendedName>
</protein>
<evidence type="ECO:0000256" key="1">
    <source>
        <dbReference type="ARBA" id="ARBA00007039"/>
    </source>
</evidence>
<dbReference type="Pfam" id="PF00574">
    <property type="entry name" value="CLP_protease"/>
    <property type="match status" value="1"/>
</dbReference>
<dbReference type="InterPro" id="IPR029045">
    <property type="entry name" value="ClpP/crotonase-like_dom_sf"/>
</dbReference>
<gene>
    <name evidence="8" type="ORF">NCCP602_21760</name>
</gene>
<keyword evidence="9" id="KW-1185">Reference proteome</keyword>
<organism evidence="8 9">
    <name type="scientific">Brevibacterium metallidurans</name>
    <dbReference type="NCBI Taxonomy" id="1482676"/>
    <lineage>
        <taxon>Bacteria</taxon>
        <taxon>Bacillati</taxon>
        <taxon>Actinomycetota</taxon>
        <taxon>Actinomycetes</taxon>
        <taxon>Micrococcales</taxon>
        <taxon>Brevibacteriaceae</taxon>
        <taxon>Brevibacterium</taxon>
    </lineage>
</organism>
<keyword evidence="5" id="KW-0720">Serine protease</keyword>
<sequence>MRGGLGEDRVEVSAEYDDDELDCHPQTQHRTRLSSLLSVHDASTDSGVPAHNPLRAEPSRSRRKAVPDRDAGCEPEVMNAHTAPPVWADDESPTVSPVPETQRMLAAYRTVVFNGELRDENGMEIVSRLVLLSAEDPEADIFLWINSPGGSVPMMHAIADTIATLPGDVVTIAFGWAASAGQFVLTMGTPGRRFALPHARILLHQGSAGIGGAAADIELQGGDLRAVRDSVLTRISEASGQAFEKVFADSLRDRWFTAEAALEYGLIDGIVSSPAELYAPIAPRRRLGVTAGARS</sequence>
<evidence type="ECO:0000256" key="4">
    <source>
        <dbReference type="ARBA" id="ARBA00022801"/>
    </source>
</evidence>
<evidence type="ECO:0000313" key="8">
    <source>
        <dbReference type="EMBL" id="GAA0036215.1"/>
    </source>
</evidence>
<evidence type="ECO:0000256" key="6">
    <source>
        <dbReference type="RuleBase" id="RU003567"/>
    </source>
</evidence>
<reference evidence="8 9" key="1">
    <citation type="submission" date="2024-01" db="EMBL/GenBank/DDBJ databases">
        <title>Characterization of antibiotic resistant novel bacterial strains and their environmental applications.</title>
        <authorList>
            <person name="Manzoor S."/>
            <person name="Abbas S."/>
            <person name="Arshad M."/>
            <person name="Ahmed I."/>
        </authorList>
    </citation>
    <scope>NUCLEOTIDE SEQUENCE [LARGE SCALE GENOMIC DNA]</scope>
    <source>
        <strain evidence="8 9">NCCP-602</strain>
    </source>
</reference>
<feature type="compositionally biased region" description="Basic and acidic residues" evidence="7">
    <location>
        <begin position="57"/>
        <end position="72"/>
    </location>
</feature>
<proteinExistence type="inferred from homology"/>
<evidence type="ECO:0000313" key="9">
    <source>
        <dbReference type="Proteomes" id="UP001498238"/>
    </source>
</evidence>
<feature type="region of interest" description="Disordered" evidence="7">
    <location>
        <begin position="37"/>
        <end position="76"/>
    </location>
</feature>
<comment type="similarity">
    <text evidence="1 6">Belongs to the peptidase S14 family.</text>
</comment>
<dbReference type="Proteomes" id="UP001498238">
    <property type="component" value="Unassembled WGS sequence"/>
</dbReference>
<feature type="compositionally biased region" description="Basic and acidic residues" evidence="7">
    <location>
        <begin position="1"/>
        <end position="12"/>
    </location>
</feature>
<keyword evidence="4" id="KW-0378">Hydrolase</keyword>
<evidence type="ECO:0000256" key="5">
    <source>
        <dbReference type="ARBA" id="ARBA00022825"/>
    </source>
</evidence>
<evidence type="ECO:0000256" key="7">
    <source>
        <dbReference type="SAM" id="MobiDB-lite"/>
    </source>
</evidence>
<evidence type="ECO:0000256" key="2">
    <source>
        <dbReference type="ARBA" id="ARBA00022490"/>
    </source>
</evidence>
<dbReference type="SUPFAM" id="SSF52096">
    <property type="entry name" value="ClpP/crotonase"/>
    <property type="match status" value="1"/>
</dbReference>
<dbReference type="PANTHER" id="PTHR10381">
    <property type="entry name" value="ATP-DEPENDENT CLP PROTEASE PROTEOLYTIC SUBUNIT"/>
    <property type="match status" value="1"/>
</dbReference>
<feature type="region of interest" description="Disordered" evidence="7">
    <location>
        <begin position="1"/>
        <end position="24"/>
    </location>
</feature>
<dbReference type="PANTHER" id="PTHR10381:SF70">
    <property type="entry name" value="ATP-DEPENDENT CLP PROTEASE PROTEOLYTIC SUBUNIT"/>
    <property type="match status" value="1"/>
</dbReference>
<dbReference type="Gene3D" id="3.90.226.10">
    <property type="entry name" value="2-enoyl-CoA Hydratase, Chain A, domain 1"/>
    <property type="match status" value="1"/>
</dbReference>
<keyword evidence="3" id="KW-0645">Protease</keyword>